<feature type="non-terminal residue" evidence="1">
    <location>
        <position position="1"/>
    </location>
</feature>
<proteinExistence type="predicted"/>
<evidence type="ECO:0000313" key="2">
    <source>
        <dbReference type="Proteomes" id="UP000054538"/>
    </source>
</evidence>
<evidence type="ECO:0000313" key="1">
    <source>
        <dbReference type="EMBL" id="KIK81548.1"/>
    </source>
</evidence>
<name>A0A0D0D0N1_9AGAM</name>
<gene>
    <name evidence="1" type="ORF">PAXRUDRAFT_155861</name>
</gene>
<dbReference type="AlphaFoldDB" id="A0A0D0D0N1"/>
<organism evidence="1 2">
    <name type="scientific">Paxillus rubicundulus Ve08.2h10</name>
    <dbReference type="NCBI Taxonomy" id="930991"/>
    <lineage>
        <taxon>Eukaryota</taxon>
        <taxon>Fungi</taxon>
        <taxon>Dikarya</taxon>
        <taxon>Basidiomycota</taxon>
        <taxon>Agaricomycotina</taxon>
        <taxon>Agaricomycetes</taxon>
        <taxon>Agaricomycetidae</taxon>
        <taxon>Boletales</taxon>
        <taxon>Paxilineae</taxon>
        <taxon>Paxillaceae</taxon>
        <taxon>Paxillus</taxon>
    </lineage>
</organism>
<dbReference type="HOGENOM" id="CLU_196406_0_0_1"/>
<dbReference type="InParanoid" id="A0A0D0D0N1"/>
<dbReference type="EMBL" id="KN825778">
    <property type="protein sequence ID" value="KIK81548.1"/>
    <property type="molecule type" value="Genomic_DNA"/>
</dbReference>
<accession>A0A0D0D0N1</accession>
<sequence>KNATTHPGNIVLQSEVKRRTRAEKAADDKCLKETQAAKEQAAVEGLNRLADMEVRMEAKEAEPNGRRGVRP</sequence>
<dbReference type="Proteomes" id="UP000054538">
    <property type="component" value="Unassembled WGS sequence"/>
</dbReference>
<reference evidence="1 2" key="1">
    <citation type="submission" date="2014-04" db="EMBL/GenBank/DDBJ databases">
        <authorList>
            <consortium name="DOE Joint Genome Institute"/>
            <person name="Kuo A."/>
            <person name="Kohler A."/>
            <person name="Jargeat P."/>
            <person name="Nagy L.G."/>
            <person name="Floudas D."/>
            <person name="Copeland A."/>
            <person name="Barry K.W."/>
            <person name="Cichocki N."/>
            <person name="Veneault-Fourrey C."/>
            <person name="LaButti K."/>
            <person name="Lindquist E.A."/>
            <person name="Lipzen A."/>
            <person name="Lundell T."/>
            <person name="Morin E."/>
            <person name="Murat C."/>
            <person name="Sun H."/>
            <person name="Tunlid A."/>
            <person name="Henrissat B."/>
            <person name="Grigoriev I.V."/>
            <person name="Hibbett D.S."/>
            <person name="Martin F."/>
            <person name="Nordberg H.P."/>
            <person name="Cantor M.N."/>
            <person name="Hua S.X."/>
        </authorList>
    </citation>
    <scope>NUCLEOTIDE SEQUENCE [LARGE SCALE GENOMIC DNA]</scope>
    <source>
        <strain evidence="1 2">Ve08.2h10</strain>
    </source>
</reference>
<keyword evidence="2" id="KW-1185">Reference proteome</keyword>
<dbReference type="OrthoDB" id="2693345at2759"/>
<protein>
    <submittedName>
        <fullName evidence="1">Uncharacterized protein</fullName>
    </submittedName>
</protein>
<reference evidence="2" key="2">
    <citation type="submission" date="2015-01" db="EMBL/GenBank/DDBJ databases">
        <title>Evolutionary Origins and Diversification of the Mycorrhizal Mutualists.</title>
        <authorList>
            <consortium name="DOE Joint Genome Institute"/>
            <consortium name="Mycorrhizal Genomics Consortium"/>
            <person name="Kohler A."/>
            <person name="Kuo A."/>
            <person name="Nagy L.G."/>
            <person name="Floudas D."/>
            <person name="Copeland A."/>
            <person name="Barry K.W."/>
            <person name="Cichocki N."/>
            <person name="Veneault-Fourrey C."/>
            <person name="LaButti K."/>
            <person name="Lindquist E.A."/>
            <person name="Lipzen A."/>
            <person name="Lundell T."/>
            <person name="Morin E."/>
            <person name="Murat C."/>
            <person name="Riley R."/>
            <person name="Ohm R."/>
            <person name="Sun H."/>
            <person name="Tunlid A."/>
            <person name="Henrissat B."/>
            <person name="Grigoriev I.V."/>
            <person name="Hibbett D.S."/>
            <person name="Martin F."/>
        </authorList>
    </citation>
    <scope>NUCLEOTIDE SEQUENCE [LARGE SCALE GENOMIC DNA]</scope>
    <source>
        <strain evidence="2">Ve08.2h10</strain>
    </source>
</reference>